<dbReference type="SUPFAM" id="SSF52833">
    <property type="entry name" value="Thioredoxin-like"/>
    <property type="match status" value="2"/>
</dbReference>
<dbReference type="EMBL" id="VOIH02000012">
    <property type="protein sequence ID" value="KAF3431266.1"/>
    <property type="molecule type" value="Genomic_DNA"/>
</dbReference>
<dbReference type="Gene3D" id="3.40.30.10">
    <property type="entry name" value="Glutaredoxin"/>
    <property type="match status" value="2"/>
</dbReference>
<evidence type="ECO:0000259" key="8">
    <source>
        <dbReference type="Pfam" id="PF13905"/>
    </source>
</evidence>
<dbReference type="Proteomes" id="UP000796880">
    <property type="component" value="Unassembled WGS sequence"/>
</dbReference>
<feature type="domain" description="Thioredoxin-like fold" evidence="8">
    <location>
        <begin position="251"/>
        <end position="345"/>
    </location>
</feature>
<name>A0A8K0DM46_9ROSA</name>
<evidence type="ECO:0000256" key="1">
    <source>
        <dbReference type="ARBA" id="ARBA00012612"/>
    </source>
</evidence>
<dbReference type="InterPro" id="IPR036249">
    <property type="entry name" value="Thioredoxin-like_sf"/>
</dbReference>
<keyword evidence="2" id="KW-0677">Repeat</keyword>
<accession>A0A8K0DM46</accession>
<comment type="catalytic activity">
    <reaction evidence="5">
        <text>[protein]-dithiol + NAD(+) = [protein]-disulfide + NADH + H(+)</text>
        <dbReference type="Rhea" id="RHEA:18749"/>
        <dbReference type="Rhea" id="RHEA-COMP:10593"/>
        <dbReference type="Rhea" id="RHEA-COMP:10594"/>
        <dbReference type="ChEBI" id="CHEBI:15378"/>
        <dbReference type="ChEBI" id="CHEBI:29950"/>
        <dbReference type="ChEBI" id="CHEBI:50058"/>
        <dbReference type="ChEBI" id="CHEBI:57540"/>
        <dbReference type="ChEBI" id="CHEBI:57945"/>
        <dbReference type="EC" id="1.8.1.8"/>
    </reaction>
</comment>
<evidence type="ECO:0000256" key="7">
    <source>
        <dbReference type="SAM" id="MobiDB-lite"/>
    </source>
</evidence>
<feature type="region of interest" description="Disordered" evidence="7">
    <location>
        <begin position="368"/>
        <end position="388"/>
    </location>
</feature>
<evidence type="ECO:0000256" key="3">
    <source>
        <dbReference type="ARBA" id="ARBA00023002"/>
    </source>
</evidence>
<dbReference type="InterPro" id="IPR012336">
    <property type="entry name" value="Thioredoxin-like_fold"/>
</dbReference>
<proteinExistence type="predicted"/>
<dbReference type="InterPro" id="IPR052259">
    <property type="entry name" value="Nucleoredoxin-like"/>
</dbReference>
<dbReference type="AlphaFoldDB" id="A0A8K0DM46"/>
<sequence length="463" mass="53537">MPWLSIGFSDWEIRKRLKEMFKVVRRSPVMRETQVPKLVIFDANGKLLTDKGKDMVLEYGIDSYPFTSEKISTLKQQNQSSIFAPSYFFISNTGEKVPVSALENNIVCLYFRKQPECHHFDWLLLETHTELTTSKIGFEVVVIQDQSETESLPFLTLSDYNTSESLAVHFKIQTFPGLVLIGPNGKTLVPDAADLIRLHGSRAYPFTPVKIAELERQLRKQQTLKFLLCSEDRDFLIGPNGSIKNLSELEGKHVHLFFSAKYTKSSGDFVRRLTKVYRELVSYKELGGFEVVYISCDINRQSFNEYYENMPWLALPFGDEKQKFLLRWFGITELPQVVELGKTGRTITTAGVPFLINREDEEVLDDNQMMNPEDNEVPDDNQMMNPEDDEVLDDNQMMNPEDEVVLDDNQMMNPEDEEVLDDNQPNNDEGRTDTTAGLDRLRHLLMLEEKRRRGRRYARFSPP</sequence>
<evidence type="ECO:0000313" key="10">
    <source>
        <dbReference type="Proteomes" id="UP000796880"/>
    </source>
</evidence>
<dbReference type="OrthoDB" id="409136at2759"/>
<evidence type="ECO:0000256" key="6">
    <source>
        <dbReference type="ARBA" id="ARBA00047804"/>
    </source>
</evidence>
<evidence type="ECO:0000256" key="2">
    <source>
        <dbReference type="ARBA" id="ARBA00022737"/>
    </source>
</evidence>
<dbReference type="GO" id="GO:0047134">
    <property type="term" value="F:protein-disulfide reductase [NAD(P)H] activity"/>
    <property type="evidence" value="ECO:0007669"/>
    <property type="project" value="UniProtKB-EC"/>
</dbReference>
<keyword evidence="10" id="KW-1185">Reference proteome</keyword>
<dbReference type="PANTHER" id="PTHR13871:SF96">
    <property type="entry name" value="THIOREDOXIN DOMAIN-CONTAINING PROTEIN"/>
    <property type="match status" value="1"/>
</dbReference>
<reference evidence="9" key="1">
    <citation type="submission" date="2020-03" db="EMBL/GenBank/DDBJ databases">
        <title>A high-quality chromosome-level genome assembly of a woody plant with both climbing and erect habits, Rhamnella rubrinervis.</title>
        <authorList>
            <person name="Lu Z."/>
            <person name="Yang Y."/>
            <person name="Zhu X."/>
            <person name="Sun Y."/>
        </authorList>
    </citation>
    <scope>NUCLEOTIDE SEQUENCE</scope>
    <source>
        <strain evidence="9">BYM</strain>
        <tissue evidence="9">Leaf</tissue>
    </source>
</reference>
<feature type="region of interest" description="Disordered" evidence="7">
    <location>
        <begin position="416"/>
        <end position="439"/>
    </location>
</feature>
<comment type="catalytic activity">
    <reaction evidence="6">
        <text>[protein]-dithiol + NADP(+) = [protein]-disulfide + NADPH + H(+)</text>
        <dbReference type="Rhea" id="RHEA:18753"/>
        <dbReference type="Rhea" id="RHEA-COMP:10593"/>
        <dbReference type="Rhea" id="RHEA-COMP:10594"/>
        <dbReference type="ChEBI" id="CHEBI:15378"/>
        <dbReference type="ChEBI" id="CHEBI:29950"/>
        <dbReference type="ChEBI" id="CHEBI:50058"/>
        <dbReference type="ChEBI" id="CHEBI:57783"/>
        <dbReference type="ChEBI" id="CHEBI:58349"/>
        <dbReference type="EC" id="1.8.1.8"/>
    </reaction>
</comment>
<comment type="caution">
    <text evidence="9">The sequence shown here is derived from an EMBL/GenBank/DDBJ whole genome shotgun (WGS) entry which is preliminary data.</text>
</comment>
<keyword evidence="4" id="KW-0520">NAD</keyword>
<evidence type="ECO:0000313" key="9">
    <source>
        <dbReference type="EMBL" id="KAF3431266.1"/>
    </source>
</evidence>
<gene>
    <name evidence="9" type="ORF">FNV43_RR25996</name>
</gene>
<dbReference type="Pfam" id="PF13905">
    <property type="entry name" value="Thioredoxin_8"/>
    <property type="match status" value="1"/>
</dbReference>
<evidence type="ECO:0000256" key="5">
    <source>
        <dbReference type="ARBA" id="ARBA00047388"/>
    </source>
</evidence>
<organism evidence="9 10">
    <name type="scientific">Rhamnella rubrinervis</name>
    <dbReference type="NCBI Taxonomy" id="2594499"/>
    <lineage>
        <taxon>Eukaryota</taxon>
        <taxon>Viridiplantae</taxon>
        <taxon>Streptophyta</taxon>
        <taxon>Embryophyta</taxon>
        <taxon>Tracheophyta</taxon>
        <taxon>Spermatophyta</taxon>
        <taxon>Magnoliopsida</taxon>
        <taxon>eudicotyledons</taxon>
        <taxon>Gunneridae</taxon>
        <taxon>Pentapetalae</taxon>
        <taxon>rosids</taxon>
        <taxon>fabids</taxon>
        <taxon>Rosales</taxon>
        <taxon>Rhamnaceae</taxon>
        <taxon>rhamnoid group</taxon>
        <taxon>Rhamneae</taxon>
        <taxon>Rhamnella</taxon>
    </lineage>
</organism>
<evidence type="ECO:0000256" key="4">
    <source>
        <dbReference type="ARBA" id="ARBA00023027"/>
    </source>
</evidence>
<dbReference type="PANTHER" id="PTHR13871">
    <property type="entry name" value="THIOREDOXIN"/>
    <property type="match status" value="1"/>
</dbReference>
<protein>
    <recommendedName>
        <fullName evidence="1">protein-disulfide reductase</fullName>
        <ecNumber evidence="1">1.8.1.8</ecNumber>
    </recommendedName>
</protein>
<keyword evidence="3" id="KW-0560">Oxidoreductase</keyword>
<dbReference type="EC" id="1.8.1.8" evidence="1"/>